<dbReference type="AlphaFoldDB" id="A0A7R9C282"/>
<protein>
    <submittedName>
        <fullName evidence="1">Uncharacterized protein</fullName>
    </submittedName>
</protein>
<dbReference type="EMBL" id="CAJPEX010028591">
    <property type="protein sequence ID" value="CAG0926058.1"/>
    <property type="molecule type" value="Genomic_DNA"/>
</dbReference>
<dbReference type="Proteomes" id="UP000678499">
    <property type="component" value="Unassembled WGS sequence"/>
</dbReference>
<reference evidence="1" key="1">
    <citation type="submission" date="2020-11" db="EMBL/GenBank/DDBJ databases">
        <authorList>
            <person name="Tran Van P."/>
        </authorList>
    </citation>
    <scope>NUCLEOTIDE SEQUENCE</scope>
</reference>
<evidence type="ECO:0000313" key="1">
    <source>
        <dbReference type="EMBL" id="CAD7285906.1"/>
    </source>
</evidence>
<evidence type="ECO:0000313" key="2">
    <source>
        <dbReference type="Proteomes" id="UP000678499"/>
    </source>
</evidence>
<sequence>MSHYCRLRSAHLFFLPGHNTYLFPRVVDTGSSNRIMIPPSPLLGCAEINSQDERSFQMFQI</sequence>
<proteinExistence type="predicted"/>
<gene>
    <name evidence="1" type="ORF">NMOB1V02_LOCUS13508</name>
</gene>
<name>A0A7R9C282_9CRUS</name>
<organism evidence="1">
    <name type="scientific">Notodromas monacha</name>
    <dbReference type="NCBI Taxonomy" id="399045"/>
    <lineage>
        <taxon>Eukaryota</taxon>
        <taxon>Metazoa</taxon>
        <taxon>Ecdysozoa</taxon>
        <taxon>Arthropoda</taxon>
        <taxon>Crustacea</taxon>
        <taxon>Oligostraca</taxon>
        <taxon>Ostracoda</taxon>
        <taxon>Podocopa</taxon>
        <taxon>Podocopida</taxon>
        <taxon>Cypridocopina</taxon>
        <taxon>Cypridoidea</taxon>
        <taxon>Cyprididae</taxon>
        <taxon>Notodromas</taxon>
    </lineage>
</organism>
<dbReference type="EMBL" id="OA910628">
    <property type="protein sequence ID" value="CAD7285906.1"/>
    <property type="molecule type" value="Genomic_DNA"/>
</dbReference>
<accession>A0A7R9C282</accession>
<keyword evidence="2" id="KW-1185">Reference proteome</keyword>